<dbReference type="InterPro" id="IPR016093">
    <property type="entry name" value="MIR_motif"/>
</dbReference>
<dbReference type="AlphaFoldDB" id="A0AAU9IQ58"/>
<organism evidence="5 6">
    <name type="scientific">Blepharisma stoltei</name>
    <dbReference type="NCBI Taxonomy" id="1481888"/>
    <lineage>
        <taxon>Eukaryota</taxon>
        <taxon>Sar</taxon>
        <taxon>Alveolata</taxon>
        <taxon>Ciliophora</taxon>
        <taxon>Postciliodesmatophora</taxon>
        <taxon>Heterotrichea</taxon>
        <taxon>Heterotrichida</taxon>
        <taxon>Blepharismidae</taxon>
        <taxon>Blepharisma</taxon>
    </lineage>
</organism>
<feature type="domain" description="MIR" evidence="4">
    <location>
        <begin position="5"/>
        <end position="57"/>
    </location>
</feature>
<evidence type="ECO:0000256" key="1">
    <source>
        <dbReference type="ARBA" id="ARBA00022729"/>
    </source>
</evidence>
<dbReference type="PANTHER" id="PTHR46809:SF2">
    <property type="entry name" value="GH21273P"/>
    <property type="match status" value="1"/>
</dbReference>
<evidence type="ECO:0000256" key="3">
    <source>
        <dbReference type="SAM" id="MobiDB-lite"/>
    </source>
</evidence>
<keyword evidence="6" id="KW-1185">Reference proteome</keyword>
<dbReference type="SUPFAM" id="SSF82109">
    <property type="entry name" value="MIR domain"/>
    <property type="match status" value="1"/>
</dbReference>
<dbReference type="PROSITE" id="PS50919">
    <property type="entry name" value="MIR"/>
    <property type="match status" value="2"/>
</dbReference>
<feature type="compositionally biased region" description="Low complexity" evidence="3">
    <location>
        <begin position="92"/>
        <end position="102"/>
    </location>
</feature>
<evidence type="ECO:0000313" key="6">
    <source>
        <dbReference type="Proteomes" id="UP001162131"/>
    </source>
</evidence>
<reference evidence="5" key="1">
    <citation type="submission" date="2021-09" db="EMBL/GenBank/DDBJ databases">
        <authorList>
            <consortium name="AG Swart"/>
            <person name="Singh M."/>
            <person name="Singh A."/>
            <person name="Seah K."/>
            <person name="Emmerich C."/>
        </authorList>
    </citation>
    <scope>NUCLEOTIDE SEQUENCE</scope>
    <source>
        <strain evidence="5">ATCC30299</strain>
    </source>
</reference>
<protein>
    <recommendedName>
        <fullName evidence="4">MIR domain-containing protein</fullName>
    </recommendedName>
</protein>
<evidence type="ECO:0000256" key="2">
    <source>
        <dbReference type="ARBA" id="ARBA00022737"/>
    </source>
</evidence>
<comment type="caution">
    <text evidence="5">The sequence shown here is derived from an EMBL/GenBank/DDBJ whole genome shotgun (WGS) entry which is preliminary data.</text>
</comment>
<name>A0AAU9IQ58_9CILI</name>
<evidence type="ECO:0000313" key="5">
    <source>
        <dbReference type="EMBL" id="CAG9316158.1"/>
    </source>
</evidence>
<feature type="region of interest" description="Disordered" evidence="3">
    <location>
        <begin position="90"/>
        <end position="117"/>
    </location>
</feature>
<dbReference type="InterPro" id="IPR036300">
    <property type="entry name" value="MIR_dom_sf"/>
</dbReference>
<dbReference type="PANTHER" id="PTHR46809">
    <property type="entry name" value="STROMAL CELL-DERIVED FACTOR 2-LIKE PROTEIN"/>
    <property type="match status" value="1"/>
</dbReference>
<evidence type="ECO:0000259" key="4">
    <source>
        <dbReference type="PROSITE" id="PS50919"/>
    </source>
</evidence>
<gene>
    <name evidence="5" type="ORF">BSTOLATCC_MIC15597</name>
</gene>
<dbReference type="Proteomes" id="UP001162131">
    <property type="component" value="Unassembled WGS sequence"/>
</dbReference>
<keyword evidence="2" id="KW-0677">Repeat</keyword>
<accession>A0AAU9IQ58</accession>
<dbReference type="EMBL" id="CAJZBQ010000015">
    <property type="protein sequence ID" value="CAG9316158.1"/>
    <property type="molecule type" value="Genomic_DNA"/>
</dbReference>
<dbReference type="Pfam" id="PF02815">
    <property type="entry name" value="MIR"/>
    <property type="match status" value="1"/>
</dbReference>
<sequence>MSHGTPPVTYGARLQLRHESTNAILRSDPINYTTGSGQQEVTANRVEDKNSWFIVKGPNYLGDGWRQLKGTQVMNNSIIRLEHIETGKNLHSSPGVPSPSSGQQEVSAYGNNGYGDDNDDWRIETDHDAGTPWITTYRTRLIHVRSECALHSHGGHNNPRGQEVTGYRERDENDIWRVWNYNDINP</sequence>
<keyword evidence="1" id="KW-0732">Signal</keyword>
<dbReference type="Gene3D" id="2.80.10.50">
    <property type="match status" value="1"/>
</dbReference>
<proteinExistence type="predicted"/>
<dbReference type="SMART" id="SM00472">
    <property type="entry name" value="MIR"/>
    <property type="match status" value="3"/>
</dbReference>
<feature type="domain" description="MIR" evidence="4">
    <location>
        <begin position="70"/>
        <end position="126"/>
    </location>
</feature>